<comment type="similarity">
    <text evidence="1 4">Belongs to the glycosyl hydrolase 32 family.</text>
</comment>
<dbReference type="InterPro" id="IPR023296">
    <property type="entry name" value="Glyco_hydro_beta-prop_sf"/>
</dbReference>
<feature type="compositionally biased region" description="Polar residues" evidence="5">
    <location>
        <begin position="396"/>
        <end position="408"/>
    </location>
</feature>
<dbReference type="GO" id="GO:0004575">
    <property type="term" value="F:sucrose alpha-glucosidase activity"/>
    <property type="evidence" value="ECO:0007669"/>
    <property type="project" value="TreeGrafter"/>
</dbReference>
<feature type="domain" description="Glycosyl hydrolase family 32 N-terminal" evidence="6">
    <location>
        <begin position="83"/>
        <end position="353"/>
    </location>
</feature>
<dbReference type="PANTHER" id="PTHR42800">
    <property type="entry name" value="EXOINULINASE INUD (AFU_ORTHOLOGUE AFUA_5G00480)"/>
    <property type="match status" value="1"/>
</dbReference>
<feature type="region of interest" description="Disordered" evidence="5">
    <location>
        <begin position="353"/>
        <end position="372"/>
    </location>
</feature>
<dbReference type="PANTHER" id="PTHR42800:SF3">
    <property type="entry name" value="GLYCOSYL HYDROLASE FAMILY 32 N-TERMINAL DOMAIN-CONTAINING PROTEIN"/>
    <property type="match status" value="1"/>
</dbReference>
<dbReference type="AlphaFoldDB" id="A0AA38XJY7"/>
<dbReference type="InterPro" id="IPR001362">
    <property type="entry name" value="Glyco_hydro_32"/>
</dbReference>
<sequence>MLVYPDPCGPLYDPVRDLYHMHYQWHPNHVEWGYISWGHATSKDLITWTDFDHFPQDNISAWSNTQATSIPPSRLTSNHHNPRKYNALGIFSGTAQPVNLSGQVDGTLLAFYTSVSRLPLSWNDTYPVGAESQSLAFSTDGGLIWEEYEGNPVISKPPTGWNVTGFRDPFFHDSPELDALLGYSEPHYYCIFGSGIGDVGPRLPLYSAPASNLTAWTFLGALWEPRGNSSFGRPRETGTWGWNFEVPNFFELDGHWFVSTGVQGGSNSYAAQNWVTWSEGNVSARENGSIAFEPISTGGVDWGLLYAVTSFNDTKNDRRIQIGWAQEDMAGFGLVQQGYQGALSIPRELFVKNTPNVTPPSPRRNSSSMYTVQPNGTYTARTLGARPAPDVVSGHRNGSSHTTHSIANLTGRGNGRNTRHLLNSTRSSYEVSFTIISTTGRTGLTIAASPHFEEYTSIYYDPATSTISCDRTHSSLIKEFANATYTGFFEPYKLTTTGSSEALTFNVFVDGSLVEIFVDDRFSLTSRIYPSRPDSLGTGLYAAPGVNVSYAGDVHIWNGLKYVWPERPRNSSSRLVYDTAEESGNYTWWTGL</sequence>
<dbReference type="InterPro" id="IPR013148">
    <property type="entry name" value="Glyco_hydro_32_N"/>
</dbReference>
<dbReference type="GO" id="GO:0005737">
    <property type="term" value="C:cytoplasm"/>
    <property type="evidence" value="ECO:0007669"/>
    <property type="project" value="TreeGrafter"/>
</dbReference>
<dbReference type="SUPFAM" id="SSF49899">
    <property type="entry name" value="Concanavalin A-like lectins/glucanases"/>
    <property type="match status" value="1"/>
</dbReference>
<evidence type="ECO:0000259" key="6">
    <source>
        <dbReference type="Pfam" id="PF00251"/>
    </source>
</evidence>
<name>A0AA38XJY7_9EURO</name>
<organism evidence="8 9">
    <name type="scientific">Cladophialophora chaetospira</name>
    <dbReference type="NCBI Taxonomy" id="386627"/>
    <lineage>
        <taxon>Eukaryota</taxon>
        <taxon>Fungi</taxon>
        <taxon>Dikarya</taxon>
        <taxon>Ascomycota</taxon>
        <taxon>Pezizomycotina</taxon>
        <taxon>Eurotiomycetes</taxon>
        <taxon>Chaetothyriomycetidae</taxon>
        <taxon>Chaetothyriales</taxon>
        <taxon>Herpotrichiellaceae</taxon>
        <taxon>Cladophialophora</taxon>
    </lineage>
</organism>
<dbReference type="SUPFAM" id="SSF75005">
    <property type="entry name" value="Arabinanase/levansucrase/invertase"/>
    <property type="match status" value="1"/>
</dbReference>
<evidence type="ECO:0000259" key="7">
    <source>
        <dbReference type="Pfam" id="PF08244"/>
    </source>
</evidence>
<dbReference type="CDD" id="cd18621">
    <property type="entry name" value="GH32_XdINV-like"/>
    <property type="match status" value="1"/>
</dbReference>
<comment type="caution">
    <text evidence="8">The sequence shown here is derived from an EMBL/GenBank/DDBJ whole genome shotgun (WGS) entry which is preliminary data.</text>
</comment>
<dbReference type="EMBL" id="JAPDRK010000003">
    <property type="protein sequence ID" value="KAJ9614381.1"/>
    <property type="molecule type" value="Genomic_DNA"/>
</dbReference>
<evidence type="ECO:0008006" key="10">
    <source>
        <dbReference type="Google" id="ProtNLM"/>
    </source>
</evidence>
<dbReference type="GO" id="GO:0005987">
    <property type="term" value="P:sucrose catabolic process"/>
    <property type="evidence" value="ECO:0007669"/>
    <property type="project" value="TreeGrafter"/>
</dbReference>
<dbReference type="Pfam" id="PF08244">
    <property type="entry name" value="Glyco_hydro_32C"/>
    <property type="match status" value="1"/>
</dbReference>
<keyword evidence="3 4" id="KW-0326">Glycosidase</keyword>
<evidence type="ECO:0000256" key="1">
    <source>
        <dbReference type="ARBA" id="ARBA00009902"/>
    </source>
</evidence>
<dbReference type="Gene3D" id="2.60.120.560">
    <property type="entry name" value="Exo-inulinase, domain 1"/>
    <property type="match status" value="1"/>
</dbReference>
<protein>
    <recommendedName>
        <fullName evidence="10">Glycoside hydrolase family 32 protein</fullName>
    </recommendedName>
</protein>
<dbReference type="Proteomes" id="UP001172673">
    <property type="component" value="Unassembled WGS sequence"/>
</dbReference>
<dbReference type="Pfam" id="PF00251">
    <property type="entry name" value="Glyco_hydro_32N"/>
    <property type="match status" value="2"/>
</dbReference>
<feature type="compositionally biased region" description="Polar residues" evidence="5">
    <location>
        <begin position="363"/>
        <end position="372"/>
    </location>
</feature>
<dbReference type="Gene3D" id="2.115.10.20">
    <property type="entry name" value="Glycosyl hydrolase domain, family 43"/>
    <property type="match status" value="1"/>
</dbReference>
<reference evidence="8" key="1">
    <citation type="submission" date="2022-10" db="EMBL/GenBank/DDBJ databases">
        <title>Culturing micro-colonial fungi from biological soil crusts in the Mojave desert and describing Neophaeococcomyces mojavensis, and introducing the new genera and species Taxawa tesnikishii.</title>
        <authorList>
            <person name="Kurbessoian T."/>
            <person name="Stajich J.E."/>
        </authorList>
    </citation>
    <scope>NUCLEOTIDE SEQUENCE</scope>
    <source>
        <strain evidence="8">TK_41</strain>
    </source>
</reference>
<accession>A0AA38XJY7</accession>
<keyword evidence="9" id="KW-1185">Reference proteome</keyword>
<dbReference type="InterPro" id="IPR013320">
    <property type="entry name" value="ConA-like_dom_sf"/>
</dbReference>
<dbReference type="InterPro" id="IPR013189">
    <property type="entry name" value="Glyco_hydro_32_C"/>
</dbReference>
<feature type="region of interest" description="Disordered" evidence="5">
    <location>
        <begin position="391"/>
        <end position="418"/>
    </location>
</feature>
<keyword evidence="2 4" id="KW-0378">Hydrolase</keyword>
<feature type="domain" description="Glycosyl hydrolase family 32 C-terminal" evidence="7">
    <location>
        <begin position="415"/>
        <end position="557"/>
    </location>
</feature>
<evidence type="ECO:0000256" key="2">
    <source>
        <dbReference type="ARBA" id="ARBA00022801"/>
    </source>
</evidence>
<evidence type="ECO:0000256" key="3">
    <source>
        <dbReference type="ARBA" id="ARBA00023295"/>
    </source>
</evidence>
<dbReference type="SMART" id="SM00640">
    <property type="entry name" value="Glyco_32"/>
    <property type="match status" value="1"/>
</dbReference>
<gene>
    <name evidence="8" type="ORF">H2200_002517</name>
</gene>
<evidence type="ECO:0000256" key="4">
    <source>
        <dbReference type="RuleBase" id="RU362110"/>
    </source>
</evidence>
<evidence type="ECO:0000313" key="8">
    <source>
        <dbReference type="EMBL" id="KAJ9614381.1"/>
    </source>
</evidence>
<evidence type="ECO:0000313" key="9">
    <source>
        <dbReference type="Proteomes" id="UP001172673"/>
    </source>
</evidence>
<proteinExistence type="inferred from homology"/>
<feature type="domain" description="Glycosyl hydrolase family 32 N-terminal" evidence="6">
    <location>
        <begin position="6"/>
        <end position="51"/>
    </location>
</feature>
<evidence type="ECO:0000256" key="5">
    <source>
        <dbReference type="SAM" id="MobiDB-lite"/>
    </source>
</evidence>